<feature type="transmembrane region" description="Helical" evidence="9">
    <location>
        <begin position="47"/>
        <end position="65"/>
    </location>
</feature>
<dbReference type="Pfam" id="PF06703">
    <property type="entry name" value="SPC25"/>
    <property type="match status" value="1"/>
</dbReference>
<dbReference type="EMBL" id="HAAD01003784">
    <property type="protein sequence ID" value="CDG70016.1"/>
    <property type="molecule type" value="mRNA"/>
</dbReference>
<dbReference type="OrthoDB" id="10025891at2759"/>
<dbReference type="PANTHER" id="PTHR13085:SF0">
    <property type="entry name" value="SIGNAL PEPTIDASE COMPLEX SUBUNIT 2"/>
    <property type="match status" value="1"/>
</dbReference>
<comment type="similarity">
    <text evidence="2 9">Belongs to the SPCS2 family.</text>
</comment>
<gene>
    <name evidence="10" type="primary">SPCS2</name>
</gene>
<evidence type="ECO:0000256" key="1">
    <source>
        <dbReference type="ARBA" id="ARBA00004477"/>
    </source>
</evidence>
<keyword evidence="7 9" id="KW-0472">Membrane</keyword>
<evidence type="ECO:0000256" key="4">
    <source>
        <dbReference type="ARBA" id="ARBA00022692"/>
    </source>
</evidence>
<evidence type="ECO:0000256" key="5">
    <source>
        <dbReference type="ARBA" id="ARBA00022824"/>
    </source>
</evidence>
<protein>
    <recommendedName>
        <fullName evidence="3 9">Signal peptidase complex subunit 2</fullName>
    </recommendedName>
</protein>
<accession>T2MD70</accession>
<dbReference type="AlphaFoldDB" id="T2MD70"/>
<proteinExistence type="evidence at transcript level"/>
<keyword evidence="4 9" id="KW-0812">Transmembrane</keyword>
<dbReference type="PANTHER" id="PTHR13085">
    <property type="entry name" value="MICROSOMAL SIGNAL PEPTIDASE 25 KDA SUBUNIT"/>
    <property type="match status" value="1"/>
</dbReference>
<evidence type="ECO:0000256" key="8">
    <source>
        <dbReference type="ARBA" id="ARBA00045608"/>
    </source>
</evidence>
<name>T2MD70_HYDVU</name>
<comment type="function">
    <text evidence="8 9">Component of the signal peptidase complex (SPC) which catalyzes the cleavage of N-terminal signal sequences from nascent proteins as they are translocated into the lumen of the endoplasmic reticulum. Enhances the enzymatic activity of SPC and facilitates the interactions between different components of the translocation site.</text>
</comment>
<dbReference type="InterPro" id="IPR009582">
    <property type="entry name" value="Spc2/SPCS2"/>
</dbReference>
<evidence type="ECO:0000256" key="3">
    <source>
        <dbReference type="ARBA" id="ARBA00017057"/>
    </source>
</evidence>
<reference evidence="10" key="1">
    <citation type="journal article" date="2013" name="Genome Biol. Evol.">
        <title>Punctuated emergences of genetic and phenotypic innovations in eumetazoan, bilaterian, euteleostome, and hominidae ancestors.</title>
        <authorList>
            <person name="Wenger Y."/>
            <person name="Galliot B."/>
        </authorList>
    </citation>
    <scope>NUCLEOTIDE SEQUENCE</scope>
    <source>
        <tissue evidence="10">Whole animals</tissue>
    </source>
</reference>
<evidence type="ECO:0000256" key="7">
    <source>
        <dbReference type="ARBA" id="ARBA00023136"/>
    </source>
</evidence>
<feature type="transmembrane region" description="Helical" evidence="9">
    <location>
        <begin position="77"/>
        <end position="99"/>
    </location>
</feature>
<feature type="non-terminal residue" evidence="10">
    <location>
        <position position="195"/>
    </location>
</feature>
<dbReference type="GO" id="GO:0045047">
    <property type="term" value="P:protein targeting to ER"/>
    <property type="evidence" value="ECO:0007669"/>
    <property type="project" value="TreeGrafter"/>
</dbReference>
<evidence type="ECO:0000256" key="2">
    <source>
        <dbReference type="ARBA" id="ARBA00007324"/>
    </source>
</evidence>
<evidence type="ECO:0000256" key="6">
    <source>
        <dbReference type="ARBA" id="ARBA00022989"/>
    </source>
</evidence>
<evidence type="ECO:0000313" key="10">
    <source>
        <dbReference type="EMBL" id="CDG70016.1"/>
    </source>
</evidence>
<evidence type="ECO:0000256" key="9">
    <source>
        <dbReference type="RuleBase" id="RU368033"/>
    </source>
</evidence>
<keyword evidence="5 9" id="KW-0256">Endoplasmic reticulum</keyword>
<dbReference type="GO" id="GO:0006465">
    <property type="term" value="P:signal peptide processing"/>
    <property type="evidence" value="ECO:0007669"/>
    <property type="project" value="UniProtKB-UniRule"/>
</dbReference>
<comment type="subcellular location">
    <subcellularLocation>
        <location evidence="1 9">Endoplasmic reticulum membrane</location>
        <topology evidence="1 9">Multi-pass membrane protein</topology>
    </subcellularLocation>
</comment>
<dbReference type="GO" id="GO:0008233">
    <property type="term" value="F:peptidase activity"/>
    <property type="evidence" value="ECO:0007669"/>
    <property type="project" value="UniProtKB-UniRule"/>
</dbReference>
<dbReference type="GO" id="GO:0005787">
    <property type="term" value="C:signal peptidase complex"/>
    <property type="evidence" value="ECO:0007669"/>
    <property type="project" value="UniProtKB-UniRule"/>
</dbReference>
<keyword evidence="6 9" id="KW-1133">Transmembrane helix</keyword>
<sequence length="195" mass="22337">MAIIKEPEVIKVDKWDGNSLKNAIDDAIRKIFLNDLKYIENNKYVDIRLALSTLGCSMSLLALVYDYLNPFPLSKYVLIFCVLSYFTLMSILTLFMTFIEKNIILCASQKESSGLDPDSEWKISTTMKRFSNIFTFDISKLDGTTKKKYNASFSKCVSSWVDEKGVVVIDLLKADILKCHESITSSKKKRNRRRA</sequence>
<organism evidence="10">
    <name type="scientific">Hydra vulgaris</name>
    <name type="common">Hydra</name>
    <name type="synonym">Hydra attenuata</name>
    <dbReference type="NCBI Taxonomy" id="6087"/>
    <lineage>
        <taxon>Eukaryota</taxon>
        <taxon>Metazoa</taxon>
        <taxon>Cnidaria</taxon>
        <taxon>Hydrozoa</taxon>
        <taxon>Hydroidolina</taxon>
        <taxon>Anthoathecata</taxon>
        <taxon>Aplanulata</taxon>
        <taxon>Hydridae</taxon>
        <taxon>Hydra</taxon>
    </lineage>
</organism>